<dbReference type="Pfam" id="PF13399">
    <property type="entry name" value="LytR_C"/>
    <property type="match status" value="1"/>
</dbReference>
<dbReference type="Proteomes" id="UP000782312">
    <property type="component" value="Unassembled WGS sequence"/>
</dbReference>
<feature type="region of interest" description="Disordered" evidence="1">
    <location>
        <begin position="27"/>
        <end position="67"/>
    </location>
</feature>
<comment type="caution">
    <text evidence="4">The sequence shown here is derived from an EMBL/GenBank/DDBJ whole genome shotgun (WGS) entry which is preliminary data.</text>
</comment>
<evidence type="ECO:0000256" key="2">
    <source>
        <dbReference type="SAM" id="SignalP"/>
    </source>
</evidence>
<reference evidence="4" key="1">
    <citation type="submission" date="2020-07" db="EMBL/GenBank/DDBJ databases">
        <title>Huge and variable diversity of episymbiotic CPR bacteria and DPANN archaea in groundwater ecosystems.</title>
        <authorList>
            <person name="He C.Y."/>
            <person name="Keren R."/>
            <person name="Whittaker M."/>
            <person name="Farag I.F."/>
            <person name="Doudna J."/>
            <person name="Cate J.H.D."/>
            <person name="Banfield J.F."/>
        </authorList>
    </citation>
    <scope>NUCLEOTIDE SEQUENCE</scope>
    <source>
        <strain evidence="4">NC_groundwater_763_Ag_S-0.2um_68_21</strain>
    </source>
</reference>
<organism evidence="4 5">
    <name type="scientific">Tectimicrobiota bacterium</name>
    <dbReference type="NCBI Taxonomy" id="2528274"/>
    <lineage>
        <taxon>Bacteria</taxon>
        <taxon>Pseudomonadati</taxon>
        <taxon>Nitrospinota/Tectimicrobiota group</taxon>
        <taxon>Candidatus Tectimicrobiota</taxon>
    </lineage>
</organism>
<feature type="chain" id="PRO_5038080893" evidence="2">
    <location>
        <begin position="27"/>
        <end position="176"/>
    </location>
</feature>
<gene>
    <name evidence="4" type="ORF">HYZ11_16195</name>
</gene>
<evidence type="ECO:0000313" key="4">
    <source>
        <dbReference type="EMBL" id="MBI3129148.1"/>
    </source>
</evidence>
<protein>
    <submittedName>
        <fullName evidence="4">LytR C-terminal domain-containing protein</fullName>
    </submittedName>
</protein>
<evidence type="ECO:0000259" key="3">
    <source>
        <dbReference type="Pfam" id="PF13399"/>
    </source>
</evidence>
<dbReference type="EMBL" id="JACPUR010000038">
    <property type="protein sequence ID" value="MBI3129148.1"/>
    <property type="molecule type" value="Genomic_DNA"/>
</dbReference>
<keyword evidence="2" id="KW-0732">Signal</keyword>
<evidence type="ECO:0000256" key="1">
    <source>
        <dbReference type="SAM" id="MobiDB-lite"/>
    </source>
</evidence>
<evidence type="ECO:0000313" key="5">
    <source>
        <dbReference type="Proteomes" id="UP000782312"/>
    </source>
</evidence>
<proteinExistence type="predicted"/>
<dbReference type="Gene3D" id="3.30.70.2390">
    <property type="match status" value="1"/>
</dbReference>
<feature type="compositionally biased region" description="Pro residues" evidence="1">
    <location>
        <begin position="54"/>
        <end position="64"/>
    </location>
</feature>
<name>A0A932MPS1_UNCTE</name>
<dbReference type="InterPro" id="IPR027381">
    <property type="entry name" value="LytR/CpsA/Psr_C"/>
</dbReference>
<feature type="signal peptide" evidence="2">
    <location>
        <begin position="1"/>
        <end position="26"/>
    </location>
</feature>
<dbReference type="AlphaFoldDB" id="A0A932MPS1"/>
<sequence>MISVRRLAAFGVAAALWVLPASPAPAAQGEDILSSEPGRMASRPGEDALSTLPPAGPAGLPPAAPSLLPVTPKAPAGAGVEVLNGSGFGGQAAYWAARLRGQGVEVARVADADRLDHPRTVIYYAEGSEKAALEIRRLLGRRGRLQAGKPAGRHAVVVVLGRDLPVEAREETPGKD</sequence>
<feature type="domain" description="LytR/CpsA/Psr regulator C-terminal" evidence="3">
    <location>
        <begin position="80"/>
        <end position="163"/>
    </location>
</feature>
<accession>A0A932MPS1</accession>